<sequence length="86" mass="9912">MRSIHICNIIKSTRCQTIHSLVVLGRRQHSSLEFGLISLVEGLYISSSPSYPPESRLNDHCSRPKLRLGRQYHYQVHSPNYHTLPT</sequence>
<evidence type="ECO:0000313" key="1">
    <source>
        <dbReference type="WBParaSite" id="HNAJ_0001342101-mRNA-1"/>
    </source>
</evidence>
<dbReference type="WBParaSite" id="HNAJ_0001342101-mRNA-1">
    <property type="protein sequence ID" value="HNAJ_0001342101-mRNA-1"/>
    <property type="gene ID" value="HNAJ_0001342101"/>
</dbReference>
<dbReference type="AlphaFoldDB" id="A0A0R3TZX2"/>
<accession>A0A0R3TZX2</accession>
<protein>
    <submittedName>
        <fullName evidence="1">Ovule protein</fullName>
    </submittedName>
</protein>
<organism evidence="1">
    <name type="scientific">Rodentolepis nana</name>
    <name type="common">Dwarf tapeworm</name>
    <name type="synonym">Hymenolepis nana</name>
    <dbReference type="NCBI Taxonomy" id="102285"/>
    <lineage>
        <taxon>Eukaryota</taxon>
        <taxon>Metazoa</taxon>
        <taxon>Spiralia</taxon>
        <taxon>Lophotrochozoa</taxon>
        <taxon>Platyhelminthes</taxon>
        <taxon>Cestoda</taxon>
        <taxon>Eucestoda</taxon>
        <taxon>Cyclophyllidea</taxon>
        <taxon>Hymenolepididae</taxon>
        <taxon>Rodentolepis</taxon>
    </lineage>
</organism>
<proteinExistence type="predicted"/>
<name>A0A0R3TZX2_RODNA</name>
<reference evidence="1" key="1">
    <citation type="submission" date="2017-02" db="UniProtKB">
        <authorList>
            <consortium name="WormBaseParasite"/>
        </authorList>
    </citation>
    <scope>IDENTIFICATION</scope>
</reference>